<sequence>MQADREDETMPGFLLDLDGTLYHGDHPIPYAAEFIGWLKERGYPYVYVTNNSSRTPEQVADHLRKTGIDAAAQEVLTSSQAAALYLKDASLPPGPVLYIGEEGLRQALTEAGFEAVPADEAGQLDKAAAVVQGIDRSFSYGKLLAAVRHIRRGALSVLTNPDHLLPWNGELTPGAGSIGAAIERSSETAPVVIGKPSPVIMRYAVERLGLPPEEIWAVGDNLGTDIRGGADAGCRTALVLTGLATEENVSEQIARIGVQPKLVCRHLMELAERIG</sequence>
<dbReference type="PANTHER" id="PTHR19288">
    <property type="entry name" value="4-NITROPHENYLPHOSPHATASE-RELATED"/>
    <property type="match status" value="1"/>
</dbReference>
<feature type="binding site" evidence="4">
    <location>
        <position position="220"/>
    </location>
    <ligand>
        <name>Mg(2+)</name>
        <dbReference type="ChEBI" id="CHEBI:18420"/>
    </ligand>
</feature>
<comment type="similarity">
    <text evidence="1">Belongs to the HAD-like hydrolase superfamily. NagD family.</text>
</comment>
<dbReference type="EMBL" id="CP003422">
    <property type="protein sequence ID" value="AFH65212.2"/>
    <property type="molecule type" value="Genomic_DNA"/>
</dbReference>
<evidence type="ECO:0000256" key="4">
    <source>
        <dbReference type="PIRSR" id="PIRSR000915-3"/>
    </source>
</evidence>
<evidence type="ECO:0000256" key="2">
    <source>
        <dbReference type="PIRSR" id="PIRSR000915-1"/>
    </source>
</evidence>
<dbReference type="InterPro" id="IPR006357">
    <property type="entry name" value="HAD-SF_hydro_IIA"/>
</dbReference>
<dbReference type="AlphaFoldDB" id="I0BS65"/>
<feature type="active site" description="Proton donor" evidence="2">
    <location>
        <position position="18"/>
    </location>
</feature>
<dbReference type="InterPro" id="IPR023214">
    <property type="entry name" value="HAD_sf"/>
</dbReference>
<gene>
    <name evidence="5" type="ORF">B2K_31660</name>
</gene>
<evidence type="ECO:0000256" key="3">
    <source>
        <dbReference type="PIRSR" id="PIRSR000915-2"/>
    </source>
</evidence>
<feature type="binding site" evidence="4">
    <location>
        <position position="18"/>
    </location>
    <ligand>
        <name>Mg(2+)</name>
        <dbReference type="ChEBI" id="CHEBI:18420"/>
    </ligand>
</feature>
<dbReference type="KEGG" id="pmw:B2K_31660"/>
<dbReference type="InterPro" id="IPR036412">
    <property type="entry name" value="HAD-like_sf"/>
</dbReference>
<proteinExistence type="inferred from homology"/>
<evidence type="ECO:0000313" key="5">
    <source>
        <dbReference type="EMBL" id="AFH65212.2"/>
    </source>
</evidence>
<name>I0BS65_9BACL</name>
<protein>
    <recommendedName>
        <fullName evidence="1">Acid sugar phosphatase</fullName>
        <ecNumber evidence="1">3.1.3.-</ecNumber>
    </recommendedName>
</protein>
<dbReference type="Pfam" id="PF13242">
    <property type="entry name" value="Hydrolase_like"/>
    <property type="match status" value="1"/>
</dbReference>
<organism evidence="5 6">
    <name type="scientific">Paenibacillus mucilaginosus K02</name>
    <dbReference type="NCBI Taxonomy" id="997761"/>
    <lineage>
        <taxon>Bacteria</taxon>
        <taxon>Bacillati</taxon>
        <taxon>Bacillota</taxon>
        <taxon>Bacilli</taxon>
        <taxon>Bacillales</taxon>
        <taxon>Paenibacillaceae</taxon>
        <taxon>Paenibacillus</taxon>
    </lineage>
</organism>
<keyword evidence="1 4" id="KW-0460">Magnesium</keyword>
<feature type="active site" description="Nucleophile" evidence="2">
    <location>
        <position position="16"/>
    </location>
</feature>
<dbReference type="PANTHER" id="PTHR19288:SF46">
    <property type="entry name" value="HALOACID DEHALOGENASE-LIKE HYDROLASE DOMAIN-CONTAINING PROTEIN 2"/>
    <property type="match status" value="1"/>
</dbReference>
<evidence type="ECO:0000256" key="1">
    <source>
        <dbReference type="PIRNR" id="PIRNR000915"/>
    </source>
</evidence>
<dbReference type="NCBIfam" id="TIGR01460">
    <property type="entry name" value="HAD-SF-IIA"/>
    <property type="match status" value="1"/>
</dbReference>
<dbReference type="GO" id="GO:0016791">
    <property type="term" value="F:phosphatase activity"/>
    <property type="evidence" value="ECO:0007669"/>
    <property type="project" value="TreeGrafter"/>
</dbReference>
<accession>I0BS65</accession>
<comment type="cofactor">
    <cofactor evidence="4">
        <name>Mg(2+)</name>
        <dbReference type="ChEBI" id="CHEBI:18420"/>
    </cofactor>
    <text evidence="4">Divalent metal ions. Mg(2+) is the most effective.</text>
</comment>
<keyword evidence="1 4" id="KW-0479">Metal-binding</keyword>
<dbReference type="GO" id="GO:0046872">
    <property type="term" value="F:metal ion binding"/>
    <property type="evidence" value="ECO:0007669"/>
    <property type="project" value="UniProtKB-KW"/>
</dbReference>
<dbReference type="GO" id="GO:0005737">
    <property type="term" value="C:cytoplasm"/>
    <property type="evidence" value="ECO:0007669"/>
    <property type="project" value="TreeGrafter"/>
</dbReference>
<evidence type="ECO:0000313" key="6">
    <source>
        <dbReference type="Proteomes" id="UP000007392"/>
    </source>
</evidence>
<dbReference type="Gene3D" id="3.40.50.1000">
    <property type="entry name" value="HAD superfamily/HAD-like"/>
    <property type="match status" value="2"/>
</dbReference>
<feature type="binding site" evidence="3">
    <location>
        <position position="195"/>
    </location>
    <ligand>
        <name>substrate</name>
    </ligand>
</feature>
<dbReference type="EC" id="3.1.3.-" evidence="1"/>
<feature type="binding site" evidence="4">
    <location>
        <position position="16"/>
    </location>
    <ligand>
        <name>Mg(2+)</name>
        <dbReference type="ChEBI" id="CHEBI:18420"/>
    </ligand>
</feature>
<keyword evidence="5" id="KW-0378">Hydrolase</keyword>
<reference evidence="5 6" key="1">
    <citation type="submission" date="2013-06" db="EMBL/GenBank/DDBJ databases">
        <title>Complete genome sequence of Paenibacillus mucilaginosus K02.</title>
        <authorList>
            <person name="Xiao B."/>
            <person name="Sun L."/>
            <person name="Xiao L."/>
            <person name="Lian B."/>
        </authorList>
    </citation>
    <scope>NUCLEOTIDE SEQUENCE [LARGE SCALE GENOMIC DNA]</scope>
    <source>
        <strain evidence="5 6">K02</strain>
    </source>
</reference>
<dbReference type="Pfam" id="PF13344">
    <property type="entry name" value="Hydrolase_6"/>
    <property type="match status" value="1"/>
</dbReference>
<dbReference type="Proteomes" id="UP000007392">
    <property type="component" value="Chromosome"/>
</dbReference>
<dbReference type="SUPFAM" id="SSF56784">
    <property type="entry name" value="HAD-like"/>
    <property type="match status" value="1"/>
</dbReference>
<dbReference type="HOGENOM" id="CLU_043473_1_1_9"/>
<comment type="function">
    <text evidence="1">Catalyzes the dephosphorylation of 2-6 carbon acid sugars in vitro.</text>
</comment>
<dbReference type="PIRSF" id="PIRSF000915">
    <property type="entry name" value="PGP-type_phosphatase"/>
    <property type="match status" value="1"/>
</dbReference>